<dbReference type="STRING" id="696281.Desru_2915"/>
<dbReference type="CDD" id="cd00293">
    <property type="entry name" value="USP-like"/>
    <property type="match status" value="1"/>
</dbReference>
<dbReference type="SUPFAM" id="SSF52402">
    <property type="entry name" value="Adenine nucleotide alpha hydrolases-like"/>
    <property type="match status" value="1"/>
</dbReference>
<dbReference type="Gene3D" id="3.40.50.620">
    <property type="entry name" value="HUPs"/>
    <property type="match status" value="1"/>
</dbReference>
<dbReference type="PANTHER" id="PTHR46268">
    <property type="entry name" value="STRESS RESPONSE PROTEIN NHAX"/>
    <property type="match status" value="1"/>
</dbReference>
<organism evidence="3 4">
    <name type="scientific">Desulforamulus ruminis (strain ATCC 23193 / DSM 2154 / NCIMB 8452 / DL)</name>
    <name type="common">Desulfotomaculum ruminis</name>
    <dbReference type="NCBI Taxonomy" id="696281"/>
    <lineage>
        <taxon>Bacteria</taxon>
        <taxon>Bacillati</taxon>
        <taxon>Bacillota</taxon>
        <taxon>Clostridia</taxon>
        <taxon>Eubacteriales</taxon>
        <taxon>Peptococcaceae</taxon>
        <taxon>Desulforamulus</taxon>
    </lineage>
</organism>
<dbReference type="RefSeq" id="WP_013842881.1">
    <property type="nucleotide sequence ID" value="NC_015589.1"/>
</dbReference>
<dbReference type="HOGENOM" id="CLU_049301_14_0_9"/>
<dbReference type="Proteomes" id="UP000009234">
    <property type="component" value="Chromosome"/>
</dbReference>
<sequence length="142" mass="15599">MKILVPYDGSDASQNALDFAYKMAKRDSSVEVTIISVACTDFVYFSRDFMTNPIAIMESCREFLRSHLEKAEERFSNAGIPVNTILEAGDAAEIIINTVKNQGIDHIVMGRRGLSALRGFLLGSISSKVLANVKVPVTLLSR</sequence>
<evidence type="ECO:0000259" key="2">
    <source>
        <dbReference type="Pfam" id="PF00582"/>
    </source>
</evidence>
<dbReference type="InterPro" id="IPR014729">
    <property type="entry name" value="Rossmann-like_a/b/a_fold"/>
</dbReference>
<feature type="domain" description="UspA" evidence="2">
    <location>
        <begin position="2"/>
        <end position="139"/>
    </location>
</feature>
<dbReference type="InterPro" id="IPR006015">
    <property type="entry name" value="Universal_stress_UspA"/>
</dbReference>
<accession>F6DT24</accession>
<dbReference type="EMBL" id="CP002780">
    <property type="protein sequence ID" value="AEG61129.1"/>
    <property type="molecule type" value="Genomic_DNA"/>
</dbReference>
<dbReference type="KEGG" id="dru:Desru_2915"/>
<evidence type="ECO:0000256" key="1">
    <source>
        <dbReference type="ARBA" id="ARBA00008791"/>
    </source>
</evidence>
<dbReference type="eggNOG" id="COG0589">
    <property type="taxonomic scope" value="Bacteria"/>
</dbReference>
<keyword evidence="4" id="KW-1185">Reference proteome</keyword>
<dbReference type="PANTHER" id="PTHR46268:SF6">
    <property type="entry name" value="UNIVERSAL STRESS PROTEIN UP12"/>
    <property type="match status" value="1"/>
</dbReference>
<dbReference type="PRINTS" id="PR01438">
    <property type="entry name" value="UNVRSLSTRESS"/>
</dbReference>
<dbReference type="OrthoDB" id="152484at2"/>
<protein>
    <submittedName>
        <fullName evidence="3">UspA domain-containing protein</fullName>
    </submittedName>
</protein>
<dbReference type="Pfam" id="PF00582">
    <property type="entry name" value="Usp"/>
    <property type="match status" value="1"/>
</dbReference>
<dbReference type="InterPro" id="IPR006016">
    <property type="entry name" value="UspA"/>
</dbReference>
<name>F6DT24_DESRL</name>
<reference evidence="3 4" key="2">
    <citation type="journal article" date="2012" name="Stand. Genomic Sci.">
        <title>Complete genome sequence of the sulfate-reducing firmicute Desulfotomaculum ruminis type strain (DL(T)).</title>
        <authorList>
            <person name="Spring S."/>
            <person name="Visser M."/>
            <person name="Lu M."/>
            <person name="Copeland A."/>
            <person name="Lapidus A."/>
            <person name="Lucas S."/>
            <person name="Cheng J.F."/>
            <person name="Han C."/>
            <person name="Tapia R."/>
            <person name="Goodwin L.A."/>
            <person name="Pitluck S."/>
            <person name="Ivanova N."/>
            <person name="Land M."/>
            <person name="Hauser L."/>
            <person name="Larimer F."/>
            <person name="Rohde M."/>
            <person name="Goker M."/>
            <person name="Detter J.C."/>
            <person name="Kyrpides N.C."/>
            <person name="Woyke T."/>
            <person name="Schaap P.J."/>
            <person name="Plugge C.M."/>
            <person name="Muyzer G."/>
            <person name="Kuever J."/>
            <person name="Pereira I.A."/>
            <person name="Parshina S.N."/>
            <person name="Bernier-Latmani R."/>
            <person name="Stams A.J."/>
            <person name="Klenk H.P."/>
        </authorList>
    </citation>
    <scope>NUCLEOTIDE SEQUENCE [LARGE SCALE GENOMIC DNA]</scope>
    <source>
        <strain evidence="4">ATCC 23193 / DSM 2154 / NCIB 8452 / DL</strain>
    </source>
</reference>
<evidence type="ECO:0000313" key="4">
    <source>
        <dbReference type="Proteomes" id="UP000009234"/>
    </source>
</evidence>
<evidence type="ECO:0000313" key="3">
    <source>
        <dbReference type="EMBL" id="AEG61129.1"/>
    </source>
</evidence>
<reference evidence="4" key="1">
    <citation type="submission" date="2011-05" db="EMBL/GenBank/DDBJ databases">
        <title>Complete sequence of Desulfotomaculum ruminis DSM 2154.</title>
        <authorList>
            <person name="Lucas S."/>
            <person name="Copeland A."/>
            <person name="Lapidus A."/>
            <person name="Cheng J.-F."/>
            <person name="Goodwin L."/>
            <person name="Pitluck S."/>
            <person name="Lu M."/>
            <person name="Detter J.C."/>
            <person name="Han C."/>
            <person name="Tapia R."/>
            <person name="Land M."/>
            <person name="Hauser L."/>
            <person name="Kyrpides N."/>
            <person name="Ivanova N."/>
            <person name="Mikhailova N."/>
            <person name="Pagani I."/>
            <person name="Stams A.J.M."/>
            <person name="Plugge C.M."/>
            <person name="Muyzer G."/>
            <person name="Kuever J."/>
            <person name="Parshina S.N."/>
            <person name="Ivanova A.E."/>
            <person name="Nazina T.N."/>
            <person name="Brambilla E."/>
            <person name="Spring S."/>
            <person name="Klenk H.-P."/>
            <person name="Woyke T."/>
        </authorList>
    </citation>
    <scope>NUCLEOTIDE SEQUENCE [LARGE SCALE GENOMIC DNA]</scope>
    <source>
        <strain evidence="4">ATCC 23193 / DSM 2154 / NCIB 8452 / DL</strain>
    </source>
</reference>
<proteinExistence type="inferred from homology"/>
<comment type="similarity">
    <text evidence="1">Belongs to the universal stress protein A family.</text>
</comment>
<dbReference type="AlphaFoldDB" id="F6DT24"/>
<gene>
    <name evidence="3" type="ordered locus">Desru_2915</name>
</gene>